<dbReference type="InterPro" id="IPR008271">
    <property type="entry name" value="Ser/Thr_kinase_AS"/>
</dbReference>
<dbReference type="Gene3D" id="1.10.510.10">
    <property type="entry name" value="Transferase(Phosphotransferase) domain 1"/>
    <property type="match status" value="1"/>
</dbReference>
<keyword evidence="3" id="KW-1185">Reference proteome</keyword>
<evidence type="ECO:0000313" key="2">
    <source>
        <dbReference type="EMBL" id="PPQ94188.1"/>
    </source>
</evidence>
<evidence type="ECO:0000259" key="1">
    <source>
        <dbReference type="PROSITE" id="PS50011"/>
    </source>
</evidence>
<organism evidence="2 3">
    <name type="scientific">Psilocybe cyanescens</name>
    <dbReference type="NCBI Taxonomy" id="93625"/>
    <lineage>
        <taxon>Eukaryota</taxon>
        <taxon>Fungi</taxon>
        <taxon>Dikarya</taxon>
        <taxon>Basidiomycota</taxon>
        <taxon>Agaricomycotina</taxon>
        <taxon>Agaricomycetes</taxon>
        <taxon>Agaricomycetidae</taxon>
        <taxon>Agaricales</taxon>
        <taxon>Agaricineae</taxon>
        <taxon>Strophariaceae</taxon>
        <taxon>Psilocybe</taxon>
    </lineage>
</organism>
<dbReference type="OrthoDB" id="10252171at2759"/>
<dbReference type="SUPFAM" id="SSF56112">
    <property type="entry name" value="Protein kinase-like (PK-like)"/>
    <property type="match status" value="1"/>
</dbReference>
<dbReference type="InterPro" id="IPR000719">
    <property type="entry name" value="Prot_kinase_dom"/>
</dbReference>
<feature type="domain" description="Protein kinase" evidence="1">
    <location>
        <begin position="1"/>
        <end position="137"/>
    </location>
</feature>
<protein>
    <recommendedName>
        <fullName evidence="1">Protein kinase domain-containing protein</fullName>
    </recommendedName>
</protein>
<dbReference type="GO" id="GO:0004672">
    <property type="term" value="F:protein kinase activity"/>
    <property type="evidence" value="ECO:0007669"/>
    <property type="project" value="InterPro"/>
</dbReference>
<dbReference type="InParanoid" id="A0A409XTY2"/>
<dbReference type="Pfam" id="PF00069">
    <property type="entry name" value="Pkinase"/>
    <property type="match status" value="1"/>
</dbReference>
<sequence>MSVIISSEEKESPATASTENGLWVLKCYDPRRQGSGYGFAQQRLQAMLQIEAERHAYSRIAAMTKAEEGEWLKIFPAPPQEATRQITAQCIVGLATLDSIEIIHADIKPANIFLDFSMNVKIWDFGLSRFSNKQGPH</sequence>
<dbReference type="PROSITE" id="PS00108">
    <property type="entry name" value="PROTEIN_KINASE_ST"/>
    <property type="match status" value="1"/>
</dbReference>
<evidence type="ECO:0000313" key="3">
    <source>
        <dbReference type="Proteomes" id="UP000283269"/>
    </source>
</evidence>
<reference evidence="2 3" key="1">
    <citation type="journal article" date="2018" name="Evol. Lett.">
        <title>Horizontal gene cluster transfer increased hallucinogenic mushroom diversity.</title>
        <authorList>
            <person name="Reynolds H.T."/>
            <person name="Vijayakumar V."/>
            <person name="Gluck-Thaler E."/>
            <person name="Korotkin H.B."/>
            <person name="Matheny P.B."/>
            <person name="Slot J.C."/>
        </authorList>
    </citation>
    <scope>NUCLEOTIDE SEQUENCE [LARGE SCALE GENOMIC DNA]</scope>
    <source>
        <strain evidence="2 3">2631</strain>
    </source>
</reference>
<dbReference type="InterPro" id="IPR011009">
    <property type="entry name" value="Kinase-like_dom_sf"/>
</dbReference>
<dbReference type="AlphaFoldDB" id="A0A409XTY2"/>
<name>A0A409XTY2_PSICY</name>
<gene>
    <name evidence="2" type="ORF">CVT25_003825</name>
</gene>
<dbReference type="EMBL" id="NHYD01000436">
    <property type="protein sequence ID" value="PPQ94188.1"/>
    <property type="molecule type" value="Genomic_DNA"/>
</dbReference>
<dbReference type="STRING" id="93625.A0A409XTY2"/>
<dbReference type="GO" id="GO:0005524">
    <property type="term" value="F:ATP binding"/>
    <property type="evidence" value="ECO:0007669"/>
    <property type="project" value="InterPro"/>
</dbReference>
<dbReference type="Proteomes" id="UP000283269">
    <property type="component" value="Unassembled WGS sequence"/>
</dbReference>
<comment type="caution">
    <text evidence="2">The sequence shown here is derived from an EMBL/GenBank/DDBJ whole genome shotgun (WGS) entry which is preliminary data.</text>
</comment>
<accession>A0A409XTY2</accession>
<dbReference type="PROSITE" id="PS50011">
    <property type="entry name" value="PROTEIN_KINASE_DOM"/>
    <property type="match status" value="1"/>
</dbReference>
<proteinExistence type="predicted"/>